<dbReference type="PANTHER" id="PTHR47918">
    <property type="entry name" value="DNA-BINDING PROTEIN FIS"/>
    <property type="match status" value="1"/>
</dbReference>
<feature type="compositionally biased region" description="Basic and acidic residues" evidence="1">
    <location>
        <begin position="19"/>
        <end position="34"/>
    </location>
</feature>
<dbReference type="EMBL" id="CP002819">
    <property type="protein sequence ID" value="AEG70177.1"/>
    <property type="molecule type" value="Genomic_DNA"/>
</dbReference>
<dbReference type="Gene3D" id="1.10.10.60">
    <property type="entry name" value="Homeodomain-like"/>
    <property type="match status" value="1"/>
</dbReference>
<dbReference type="NCBIfam" id="NF002517">
    <property type="entry name" value="PRK01905.1"/>
    <property type="match status" value="1"/>
</dbReference>
<feature type="compositionally biased region" description="Basic residues" evidence="1">
    <location>
        <begin position="36"/>
        <end position="50"/>
    </location>
</feature>
<dbReference type="InterPro" id="IPR009057">
    <property type="entry name" value="Homeodomain-like_sf"/>
</dbReference>
<feature type="compositionally biased region" description="Basic residues" evidence="1">
    <location>
        <begin position="108"/>
        <end position="117"/>
    </location>
</feature>
<feature type="region of interest" description="Disordered" evidence="1">
    <location>
        <begin position="243"/>
        <end position="308"/>
    </location>
</feature>
<protein>
    <submittedName>
        <fullName evidence="3">DNA-binding protein Fis</fullName>
    </submittedName>
</protein>
<dbReference type="InterPro" id="IPR002197">
    <property type="entry name" value="HTH_Fis"/>
</dbReference>
<gene>
    <name evidence="3" type="primary">fis</name>
    <name evidence="3" type="ordered locus">RSPO_c02885</name>
</gene>
<evidence type="ECO:0000256" key="1">
    <source>
        <dbReference type="SAM" id="MobiDB-lite"/>
    </source>
</evidence>
<accession>F6G453</accession>
<dbReference type="SUPFAM" id="SSF46689">
    <property type="entry name" value="Homeodomain-like"/>
    <property type="match status" value="1"/>
</dbReference>
<dbReference type="GO" id="GO:0043565">
    <property type="term" value="F:sequence-specific DNA binding"/>
    <property type="evidence" value="ECO:0007669"/>
    <property type="project" value="InterPro"/>
</dbReference>
<evidence type="ECO:0000313" key="4">
    <source>
        <dbReference type="Proteomes" id="UP000007953"/>
    </source>
</evidence>
<sequence>MEEREDHAARQSHRRGRADRRADRRRRADDDGRGRALQRRPRRADHRHQHGLPGQESVQRGGGLGPAAERAAGGAHRRGGGRRGGRPRAGHAQDPHRLGPRAPQRAHGGAHRAGGRHQHADRARPHPRRPVPRRGRVRDHRRGQGFGTHPGGRQRRHRHAGQGQAGAGRDRRRRHHDRPRRAGATVAVPRDRALPADRHAAAGAGGGRDPRHHEHAPGRALRVLRRIHRRAHRAQAHRLVHAGAGGRQPVPPPHEHHRRHGRATGRGQCLLRRAARAVRPPGLRGPGPCRGRPSHDGQQRQQQGTACRMSRNPIERCIRDSLDTYYRDLDGENPSNVYDMVLQAIERPLLETVMEWASNNQSLAADYLGINRNTLRKKLQQHGLL</sequence>
<keyword evidence="3" id="KW-0238">DNA-binding</keyword>
<dbReference type="PATRIC" id="fig|1031711.3.peg.2816"/>
<dbReference type="AlphaFoldDB" id="F6G453"/>
<feature type="compositionally biased region" description="Low complexity" evidence="1">
    <location>
        <begin position="265"/>
        <end position="291"/>
    </location>
</feature>
<dbReference type="Pfam" id="PF02954">
    <property type="entry name" value="HTH_8"/>
    <property type="match status" value="1"/>
</dbReference>
<dbReference type="HOGENOM" id="CLU_717414_0_0_4"/>
<dbReference type="Proteomes" id="UP000007953">
    <property type="component" value="Chromosome"/>
</dbReference>
<dbReference type="PANTHER" id="PTHR47918:SF1">
    <property type="entry name" value="DNA-BINDING PROTEIN FIS"/>
    <property type="match status" value="1"/>
</dbReference>
<dbReference type="KEGG" id="rsn:RSPO_c02885"/>
<proteinExistence type="predicted"/>
<feature type="compositionally biased region" description="Basic residues" evidence="1">
    <location>
        <begin position="75"/>
        <end position="89"/>
    </location>
</feature>
<dbReference type="PRINTS" id="PR01590">
    <property type="entry name" value="HTHFIS"/>
</dbReference>
<dbReference type="InterPro" id="IPR050207">
    <property type="entry name" value="Trans_regulatory_Fis"/>
</dbReference>
<feature type="domain" description="DNA binding HTH" evidence="2">
    <location>
        <begin position="343"/>
        <end position="381"/>
    </location>
</feature>
<feature type="compositionally biased region" description="Basic and acidic residues" evidence="1">
    <location>
        <begin position="189"/>
        <end position="200"/>
    </location>
</feature>
<feature type="compositionally biased region" description="Basic residues" evidence="1">
    <location>
        <begin position="125"/>
        <end position="143"/>
    </location>
</feature>
<feature type="compositionally biased region" description="Basic residues" evidence="1">
    <location>
        <begin position="170"/>
        <end position="181"/>
    </location>
</feature>
<organism evidence="3 4">
    <name type="scientific">Ralstonia solanacearum (strain Po82)</name>
    <dbReference type="NCBI Taxonomy" id="1031711"/>
    <lineage>
        <taxon>Bacteria</taxon>
        <taxon>Pseudomonadati</taxon>
        <taxon>Pseudomonadota</taxon>
        <taxon>Betaproteobacteria</taxon>
        <taxon>Burkholderiales</taxon>
        <taxon>Burkholderiaceae</taxon>
        <taxon>Ralstonia</taxon>
        <taxon>Ralstonia solanacearum species complex</taxon>
    </lineage>
</organism>
<evidence type="ECO:0000313" key="3">
    <source>
        <dbReference type="EMBL" id="AEG70177.1"/>
    </source>
</evidence>
<dbReference type="eggNOG" id="COG2901">
    <property type="taxonomic scope" value="Bacteria"/>
</dbReference>
<name>F6G453_RALS8</name>
<feature type="region of interest" description="Disordered" evidence="1">
    <location>
        <begin position="1"/>
        <end position="216"/>
    </location>
</feature>
<evidence type="ECO:0000259" key="2">
    <source>
        <dbReference type="Pfam" id="PF02954"/>
    </source>
</evidence>
<reference evidence="3 4" key="1">
    <citation type="journal article" date="2011" name="J. Bacteriol.">
        <title>Complete genome sequence of the plant pathogen Ralstonia solanacearum strain Po82.</title>
        <authorList>
            <person name="Xu J."/>
            <person name="Zheng H.J."/>
            <person name="Liu L."/>
            <person name="Pan Z.C."/>
            <person name="Prior P."/>
            <person name="Tang B."/>
            <person name="Xu J.S."/>
            <person name="Zhang H."/>
            <person name="Tian Q."/>
            <person name="Zhang L.Q."/>
            <person name="Feng J."/>
        </authorList>
    </citation>
    <scope>NUCLEOTIDE SEQUENCE [LARGE SCALE GENOMIC DNA]</scope>
    <source>
        <strain evidence="3 4">Po82</strain>
    </source>
</reference>